<evidence type="ECO:0000256" key="1">
    <source>
        <dbReference type="ARBA" id="ARBA00022553"/>
    </source>
</evidence>
<dbReference type="GO" id="GO:0000160">
    <property type="term" value="P:phosphorelay signal transduction system"/>
    <property type="evidence" value="ECO:0007669"/>
    <property type="project" value="InterPro"/>
</dbReference>
<dbReference type="InterPro" id="IPR001789">
    <property type="entry name" value="Sig_transdc_resp-reg_receiver"/>
</dbReference>
<feature type="domain" description="Response regulatory" evidence="3">
    <location>
        <begin position="5"/>
        <end position="122"/>
    </location>
</feature>
<sequence>MNPKKIFIVEDDNVLRDVLVEKLSKSGYMVESAEDGEIALQKLHAGLAPDLILLDILMPKKNGMEVMEETSVDPVLKNIPIVIISNSGQPVEIERAKALGAKDFLIKAIFDPSEVLEKVRSILGETPTPAPTVGNEKPNFGATIIRETAQQGVAEKQKDGLGVLVVEDDKFLRELFVRKLFSDGFKVENAIEAKAAFEILERWKPDIILLDLILPGVDGFEILSRIKKDDRLKDIPVIVLSNLGQQEDIDRAMSLGAQDFMVKANFTLEEIIVRVRSILSAKTAA</sequence>
<feature type="modified residue" description="4-aspartylphosphate" evidence="2">
    <location>
        <position position="55"/>
    </location>
</feature>
<dbReference type="CDD" id="cd17574">
    <property type="entry name" value="REC_OmpR"/>
    <property type="match status" value="1"/>
</dbReference>
<dbReference type="PROSITE" id="PS50110">
    <property type="entry name" value="RESPONSE_REGULATORY"/>
    <property type="match status" value="2"/>
</dbReference>
<accession>A0A1G2S3C0</accession>
<gene>
    <name evidence="4" type="ORF">A2675_02560</name>
</gene>
<organism evidence="4 5">
    <name type="scientific">Candidatus Yonathbacteria bacterium RIFCSPHIGHO2_01_FULL_51_10</name>
    <dbReference type="NCBI Taxonomy" id="1802723"/>
    <lineage>
        <taxon>Bacteria</taxon>
        <taxon>Candidatus Yonathiibacteriota</taxon>
    </lineage>
</organism>
<dbReference type="STRING" id="1802723.A2675_02560"/>
<dbReference type="SMART" id="SM00448">
    <property type="entry name" value="REC"/>
    <property type="match status" value="2"/>
</dbReference>
<dbReference type="PANTHER" id="PTHR44591:SF3">
    <property type="entry name" value="RESPONSE REGULATORY DOMAIN-CONTAINING PROTEIN"/>
    <property type="match status" value="1"/>
</dbReference>
<dbReference type="InterPro" id="IPR011006">
    <property type="entry name" value="CheY-like_superfamily"/>
</dbReference>
<dbReference type="SUPFAM" id="SSF52172">
    <property type="entry name" value="CheY-like"/>
    <property type="match status" value="2"/>
</dbReference>
<evidence type="ECO:0000313" key="5">
    <source>
        <dbReference type="Proteomes" id="UP000176997"/>
    </source>
</evidence>
<comment type="caution">
    <text evidence="4">The sequence shown here is derived from an EMBL/GenBank/DDBJ whole genome shotgun (WGS) entry which is preliminary data.</text>
</comment>
<proteinExistence type="predicted"/>
<name>A0A1G2S3C0_9BACT</name>
<evidence type="ECO:0000256" key="2">
    <source>
        <dbReference type="PROSITE-ProRule" id="PRU00169"/>
    </source>
</evidence>
<feature type="modified residue" description="4-aspartylphosphate" evidence="2">
    <location>
        <position position="211"/>
    </location>
</feature>
<protein>
    <recommendedName>
        <fullName evidence="3">Response regulatory domain-containing protein</fullName>
    </recommendedName>
</protein>
<reference evidence="4 5" key="1">
    <citation type="journal article" date="2016" name="Nat. Commun.">
        <title>Thousands of microbial genomes shed light on interconnected biogeochemical processes in an aquifer system.</title>
        <authorList>
            <person name="Anantharaman K."/>
            <person name="Brown C.T."/>
            <person name="Hug L.A."/>
            <person name="Sharon I."/>
            <person name="Castelle C.J."/>
            <person name="Probst A.J."/>
            <person name="Thomas B.C."/>
            <person name="Singh A."/>
            <person name="Wilkins M.J."/>
            <person name="Karaoz U."/>
            <person name="Brodie E.L."/>
            <person name="Williams K.H."/>
            <person name="Hubbard S.S."/>
            <person name="Banfield J.F."/>
        </authorList>
    </citation>
    <scope>NUCLEOTIDE SEQUENCE [LARGE SCALE GENOMIC DNA]</scope>
</reference>
<dbReference type="Pfam" id="PF00072">
    <property type="entry name" value="Response_reg"/>
    <property type="match status" value="2"/>
</dbReference>
<dbReference type="InterPro" id="IPR050595">
    <property type="entry name" value="Bact_response_regulator"/>
</dbReference>
<feature type="domain" description="Response regulatory" evidence="3">
    <location>
        <begin position="162"/>
        <end position="278"/>
    </location>
</feature>
<dbReference type="PANTHER" id="PTHR44591">
    <property type="entry name" value="STRESS RESPONSE REGULATOR PROTEIN 1"/>
    <property type="match status" value="1"/>
</dbReference>
<evidence type="ECO:0000313" key="4">
    <source>
        <dbReference type="EMBL" id="OHA79593.1"/>
    </source>
</evidence>
<dbReference type="Proteomes" id="UP000176997">
    <property type="component" value="Unassembled WGS sequence"/>
</dbReference>
<keyword evidence="1 2" id="KW-0597">Phosphoprotein</keyword>
<dbReference type="EMBL" id="MHUS01000045">
    <property type="protein sequence ID" value="OHA79593.1"/>
    <property type="molecule type" value="Genomic_DNA"/>
</dbReference>
<dbReference type="AlphaFoldDB" id="A0A1G2S3C0"/>
<dbReference type="Gene3D" id="3.40.50.2300">
    <property type="match status" value="2"/>
</dbReference>
<evidence type="ECO:0000259" key="3">
    <source>
        <dbReference type="PROSITE" id="PS50110"/>
    </source>
</evidence>